<evidence type="ECO:0000256" key="2">
    <source>
        <dbReference type="ARBA" id="ARBA00022723"/>
    </source>
</evidence>
<feature type="compositionally biased region" description="Basic and acidic residues" evidence="8">
    <location>
        <begin position="181"/>
        <end position="190"/>
    </location>
</feature>
<evidence type="ECO:0000256" key="3">
    <source>
        <dbReference type="ARBA" id="ARBA00022737"/>
    </source>
</evidence>
<dbReference type="SUPFAM" id="SSF57667">
    <property type="entry name" value="beta-beta-alpha zinc fingers"/>
    <property type="match status" value="3"/>
</dbReference>
<keyword evidence="6" id="KW-0539">Nucleus</keyword>
<reference evidence="10" key="1">
    <citation type="submission" date="2016-01" db="EMBL/GenBank/DDBJ databases">
        <title>Reference transcriptome for the parasite Schistocephalus solidus: insights into the molecular evolution of parasitism.</title>
        <authorList>
            <person name="Hebert F.O."/>
            <person name="Grambauer S."/>
            <person name="Barber I."/>
            <person name="Landry C.R."/>
            <person name="Aubin-Horth N."/>
        </authorList>
    </citation>
    <scope>NUCLEOTIDE SEQUENCE</scope>
</reference>
<dbReference type="PANTHER" id="PTHR24409:SF295">
    <property type="entry name" value="AZ2-RELATED"/>
    <property type="match status" value="1"/>
</dbReference>
<dbReference type="GO" id="GO:0005634">
    <property type="term" value="C:nucleus"/>
    <property type="evidence" value="ECO:0007669"/>
    <property type="project" value="UniProtKB-SubCell"/>
</dbReference>
<dbReference type="FunFam" id="3.30.160.60:FF:000145">
    <property type="entry name" value="Zinc finger protein 574"/>
    <property type="match status" value="1"/>
</dbReference>
<evidence type="ECO:0000256" key="4">
    <source>
        <dbReference type="ARBA" id="ARBA00022771"/>
    </source>
</evidence>
<feature type="compositionally biased region" description="Basic and acidic residues" evidence="8">
    <location>
        <begin position="148"/>
        <end position="161"/>
    </location>
</feature>
<feature type="domain" description="C2H2-type" evidence="9">
    <location>
        <begin position="282"/>
        <end position="309"/>
    </location>
</feature>
<dbReference type="PROSITE" id="PS00028">
    <property type="entry name" value="ZINC_FINGER_C2H2_1"/>
    <property type="match status" value="5"/>
</dbReference>
<keyword evidence="4 7" id="KW-0863">Zinc-finger</keyword>
<evidence type="ECO:0000313" key="10">
    <source>
        <dbReference type="EMBL" id="JAP50563.1"/>
    </source>
</evidence>
<dbReference type="Pfam" id="PF00096">
    <property type="entry name" value="zf-C2H2"/>
    <property type="match status" value="3"/>
</dbReference>
<dbReference type="PROSITE" id="PS50157">
    <property type="entry name" value="ZINC_FINGER_C2H2_2"/>
    <property type="match status" value="3"/>
</dbReference>
<feature type="domain" description="C2H2-type" evidence="9">
    <location>
        <begin position="254"/>
        <end position="281"/>
    </location>
</feature>
<evidence type="ECO:0000256" key="1">
    <source>
        <dbReference type="ARBA" id="ARBA00004123"/>
    </source>
</evidence>
<dbReference type="GO" id="GO:0000981">
    <property type="term" value="F:DNA-binding transcription factor activity, RNA polymerase II-specific"/>
    <property type="evidence" value="ECO:0007669"/>
    <property type="project" value="TreeGrafter"/>
</dbReference>
<dbReference type="InterPro" id="IPR013087">
    <property type="entry name" value="Znf_C2H2_type"/>
</dbReference>
<feature type="domain" description="C2H2-type" evidence="9">
    <location>
        <begin position="310"/>
        <end position="332"/>
    </location>
</feature>
<feature type="region of interest" description="Disordered" evidence="8">
    <location>
        <begin position="136"/>
        <end position="205"/>
    </location>
</feature>
<evidence type="ECO:0000256" key="5">
    <source>
        <dbReference type="ARBA" id="ARBA00022833"/>
    </source>
</evidence>
<dbReference type="PANTHER" id="PTHR24409">
    <property type="entry name" value="ZINC FINGER PROTEIN 142"/>
    <property type="match status" value="1"/>
</dbReference>
<accession>A0A0X3PFI5</accession>
<dbReference type="GO" id="GO:0000977">
    <property type="term" value="F:RNA polymerase II transcription regulatory region sequence-specific DNA binding"/>
    <property type="evidence" value="ECO:0007669"/>
    <property type="project" value="TreeGrafter"/>
</dbReference>
<keyword evidence="3" id="KW-0677">Repeat</keyword>
<dbReference type="EMBL" id="GEEE01012662">
    <property type="protein sequence ID" value="JAP50563.1"/>
    <property type="molecule type" value="Transcribed_RNA"/>
</dbReference>
<feature type="compositionally biased region" description="Acidic residues" evidence="8">
    <location>
        <begin position="544"/>
        <end position="556"/>
    </location>
</feature>
<protein>
    <recommendedName>
        <fullName evidence="9">C2H2-type domain-containing protein</fullName>
    </recommendedName>
</protein>
<evidence type="ECO:0000259" key="9">
    <source>
        <dbReference type="PROSITE" id="PS50157"/>
    </source>
</evidence>
<sequence>MPRIKGIPRQFEPLDKSEADPKQWKEADTTTIERTITTMFKCGSSRNAARIQATKSAGMVTHMNNFLEAYVSENGVNVADPLRAPFTILIPSLSFPFAAKLPIPPLGLEITSVATSAQLTLTPSIDTQASLGQVIHSGQADKKHPKKVEKPTKNKKPKDCRMASTKALTVKVKTEEDEDQGGEKNLDHTPDNNVNSPPLRPLVPSSRYYLPERMSNSAKRDRDKEIITCSVCEKTMRRGSLREHMDRHENSGKFECHLCGKTFSRASAREKHIRTHTGERPYICAVCPKSYRQKVHLNEHMRSHTGERPFVCRLCGFSLTSKSLLNRHLRTHGVSVSANDVPEMWLRTDAPTEQVLAAAAEVGRSLAEVEQVGEEGAAPESAGQDESQRSTSALRVTALNGTATVAALARRHLCNVCPAGFPTLQALRSHRLTTHGLMTPHVCPTCDASFTSLKLMKVHCRKAHPQICPICDEKMPQRRRWILELHLRDKHPGVSAESLLGPSPMALGRAKRARRSFEEGGTKTAASKPPKISRCRASRVPVSDPEDCNVNEEETEEKAGVEKKSGDVNDIADTTNDATSHPVEKTSVRLNLEPLTDLLLSRVSDKTRQTLDLSSPLIGLQCSVNLETLSPPAPCAGD</sequence>
<dbReference type="Gene3D" id="3.30.160.60">
    <property type="entry name" value="Classic Zinc Finger"/>
    <property type="match status" value="4"/>
</dbReference>
<name>A0A0X3PFI5_SCHSO</name>
<evidence type="ECO:0000256" key="7">
    <source>
        <dbReference type="PROSITE-ProRule" id="PRU00042"/>
    </source>
</evidence>
<feature type="compositionally biased region" description="Basic and acidic residues" evidence="8">
    <location>
        <begin position="557"/>
        <end position="567"/>
    </location>
</feature>
<evidence type="ECO:0000256" key="6">
    <source>
        <dbReference type="ARBA" id="ARBA00023242"/>
    </source>
</evidence>
<feature type="compositionally biased region" description="Low complexity" evidence="8">
    <location>
        <begin position="192"/>
        <end position="205"/>
    </location>
</feature>
<dbReference type="AlphaFoldDB" id="A0A0X3PFI5"/>
<comment type="subcellular location">
    <subcellularLocation>
        <location evidence="1">Nucleus</location>
    </subcellularLocation>
</comment>
<feature type="compositionally biased region" description="Low complexity" evidence="8">
    <location>
        <begin position="369"/>
        <end position="380"/>
    </location>
</feature>
<proteinExistence type="predicted"/>
<keyword evidence="2" id="KW-0479">Metal-binding</keyword>
<dbReference type="GO" id="GO:0008270">
    <property type="term" value="F:zinc ion binding"/>
    <property type="evidence" value="ECO:0007669"/>
    <property type="project" value="UniProtKB-KW"/>
</dbReference>
<gene>
    <name evidence="10" type="ORF">TR93823</name>
</gene>
<keyword evidence="5" id="KW-0862">Zinc</keyword>
<dbReference type="Pfam" id="PF13912">
    <property type="entry name" value="zf-C2H2_6"/>
    <property type="match status" value="2"/>
</dbReference>
<feature type="region of interest" description="Disordered" evidence="8">
    <location>
        <begin position="369"/>
        <end position="391"/>
    </location>
</feature>
<dbReference type="SMART" id="SM00355">
    <property type="entry name" value="ZnF_C2H2"/>
    <property type="match status" value="7"/>
</dbReference>
<dbReference type="InterPro" id="IPR036236">
    <property type="entry name" value="Znf_C2H2_sf"/>
</dbReference>
<dbReference type="FunFam" id="3.30.160.60:FF:000624">
    <property type="entry name" value="zinc finger protein 697"/>
    <property type="match status" value="1"/>
</dbReference>
<feature type="region of interest" description="Disordered" evidence="8">
    <location>
        <begin position="509"/>
        <end position="584"/>
    </location>
</feature>
<evidence type="ECO:0000256" key="8">
    <source>
        <dbReference type="SAM" id="MobiDB-lite"/>
    </source>
</evidence>
<dbReference type="FunFam" id="3.30.160.60:FF:002343">
    <property type="entry name" value="Zinc finger protein 33A"/>
    <property type="match status" value="1"/>
</dbReference>
<organism evidence="10">
    <name type="scientific">Schistocephalus solidus</name>
    <name type="common">Tapeworm</name>
    <dbReference type="NCBI Taxonomy" id="70667"/>
    <lineage>
        <taxon>Eukaryota</taxon>
        <taxon>Metazoa</taxon>
        <taxon>Spiralia</taxon>
        <taxon>Lophotrochozoa</taxon>
        <taxon>Platyhelminthes</taxon>
        <taxon>Cestoda</taxon>
        <taxon>Eucestoda</taxon>
        <taxon>Diphyllobothriidea</taxon>
        <taxon>Diphyllobothriidae</taxon>
        <taxon>Schistocephalus</taxon>
    </lineage>
</organism>